<name>A0A2V4NEE9_9ACTN</name>
<dbReference type="OrthoDB" id="3872514at2"/>
<comment type="caution">
    <text evidence="1">The sequence shown here is derived from an EMBL/GenBank/DDBJ whole genome shotgun (WGS) entry which is preliminary data.</text>
</comment>
<organism evidence="1 2">
    <name type="scientific">Streptomyces tateyamensis</name>
    <dbReference type="NCBI Taxonomy" id="565073"/>
    <lineage>
        <taxon>Bacteria</taxon>
        <taxon>Bacillati</taxon>
        <taxon>Actinomycetota</taxon>
        <taxon>Actinomycetes</taxon>
        <taxon>Kitasatosporales</taxon>
        <taxon>Streptomycetaceae</taxon>
        <taxon>Streptomyces</taxon>
    </lineage>
</organism>
<keyword evidence="2" id="KW-1185">Reference proteome</keyword>
<evidence type="ECO:0000313" key="1">
    <source>
        <dbReference type="EMBL" id="PYC78594.1"/>
    </source>
</evidence>
<accession>A0A2V4NEE9</accession>
<dbReference type="RefSeq" id="WP_110670150.1">
    <property type="nucleotide sequence ID" value="NZ_PYBW01000049.1"/>
</dbReference>
<dbReference type="EMBL" id="PYBW01000049">
    <property type="protein sequence ID" value="PYC78594.1"/>
    <property type="molecule type" value="Genomic_DNA"/>
</dbReference>
<reference evidence="1 2" key="1">
    <citation type="submission" date="2018-03" db="EMBL/GenBank/DDBJ databases">
        <title>Bioinformatic expansion and discovery of thiopeptide antibiotics.</title>
        <authorList>
            <person name="Schwalen C.J."/>
            <person name="Hudson G.A."/>
            <person name="Mitchell D.A."/>
        </authorList>
    </citation>
    <scope>NUCLEOTIDE SEQUENCE [LARGE SCALE GENOMIC DNA]</scope>
    <source>
        <strain evidence="1 2">ATCC 21389</strain>
    </source>
</reference>
<proteinExistence type="predicted"/>
<evidence type="ECO:0000313" key="2">
    <source>
        <dbReference type="Proteomes" id="UP000248039"/>
    </source>
</evidence>
<protein>
    <submittedName>
        <fullName evidence="1">Uncharacterized protein</fullName>
    </submittedName>
</protein>
<sequence length="79" mass="8428">MPGSVTIGHIEAAAMVEHGEADRLAVLLDELGHLLAVEGPNRLSDEQVAALCAGAGMPRRRADLAHWCRGTAAQLHERH</sequence>
<dbReference type="AlphaFoldDB" id="A0A2V4NEE9"/>
<gene>
    <name evidence="1" type="ORF">C7C46_15950</name>
</gene>
<dbReference type="Proteomes" id="UP000248039">
    <property type="component" value="Unassembled WGS sequence"/>
</dbReference>